<dbReference type="Proteomes" id="UP000705283">
    <property type="component" value="Unassembled WGS sequence"/>
</dbReference>
<accession>A0AA41BXT9</accession>
<name>A0AA41BXT9_9GAMM</name>
<dbReference type="EMBL" id="MRWD01000049">
    <property type="protein sequence ID" value="ORJ19801.1"/>
    <property type="molecule type" value="Genomic_DNA"/>
</dbReference>
<proteinExistence type="predicted"/>
<sequence length="193" mass="21345">MADNIPVFKGTGIFIITERIYSRDAPNWHGLGATMLQIHKMVFQLSRKQDSYLDGAKVTSANVTLWQNIRILAGAELLQRDSAGAELEFFMEYSGSRFMATPVSGIDSKKIPSVLTKEYSLPTSEILAFGHDPLPNVNIYGRPDANFMMNDGGKGTPEAAAKYDKKTGQLIMVKPGHELSTLMNKLNKPRGHK</sequence>
<keyword evidence="3" id="KW-1185">Reference proteome</keyword>
<reference evidence="2" key="1">
    <citation type="submission" date="2016-12" db="EMBL/GenBank/DDBJ databases">
        <authorList>
            <person name="Le Fleche-Mateos A."/>
        </authorList>
    </citation>
    <scope>NUCLEOTIDE SEQUENCE</scope>
    <source>
        <strain evidence="2">213</strain>
    </source>
</reference>
<reference evidence="1" key="3">
    <citation type="submission" date="2020-11" db="EMBL/GenBank/DDBJ databases">
        <authorList>
            <person name="Lee S.D."/>
        </authorList>
    </citation>
    <scope>NUCLEOTIDE SEQUENCE</scope>
    <source>
        <strain evidence="1">SAP-2</strain>
    </source>
</reference>
<dbReference type="Proteomes" id="UP000192722">
    <property type="component" value="Unassembled WGS sequence"/>
</dbReference>
<evidence type="ECO:0000313" key="1">
    <source>
        <dbReference type="EMBL" id="MBF6638521.1"/>
    </source>
</evidence>
<dbReference type="AlphaFoldDB" id="A0AA41BXT9"/>
<reference evidence="1" key="4">
    <citation type="submission" date="2022-09" db="EMBL/GenBank/DDBJ databases">
        <title>Rouxiella aceris sp. nov., isolated from tree sap and emended description of the genus Rhouxiella.</title>
        <authorList>
            <person name="Kim I.S."/>
        </authorList>
    </citation>
    <scope>NUCLEOTIDE SEQUENCE</scope>
    <source>
        <strain evidence="1">SAP-2</strain>
    </source>
</reference>
<dbReference type="RefSeq" id="WP_084983965.1">
    <property type="nucleotide sequence ID" value="NZ_CBCSCF010000009.1"/>
</dbReference>
<protein>
    <submittedName>
        <fullName evidence="1">Uncharacterized protein</fullName>
    </submittedName>
</protein>
<dbReference type="EMBL" id="JADMKS010000007">
    <property type="protein sequence ID" value="MBF6638521.1"/>
    <property type="molecule type" value="Genomic_DNA"/>
</dbReference>
<evidence type="ECO:0000313" key="4">
    <source>
        <dbReference type="Proteomes" id="UP000705283"/>
    </source>
</evidence>
<evidence type="ECO:0000313" key="3">
    <source>
        <dbReference type="Proteomes" id="UP000192722"/>
    </source>
</evidence>
<gene>
    <name evidence="2" type="ORF">BS639_18380</name>
    <name evidence="1" type="ORF">ITX54_17795</name>
</gene>
<organism evidence="1 4">
    <name type="scientific">Rouxiella silvae</name>
    <dbReference type="NCBI Taxonomy" id="1646373"/>
    <lineage>
        <taxon>Bacteria</taxon>
        <taxon>Pseudomonadati</taxon>
        <taxon>Pseudomonadota</taxon>
        <taxon>Gammaproteobacteria</taxon>
        <taxon>Enterobacterales</taxon>
        <taxon>Yersiniaceae</taxon>
        <taxon>Rouxiella</taxon>
    </lineage>
</organism>
<evidence type="ECO:0000313" key="2">
    <source>
        <dbReference type="EMBL" id="ORJ19801.1"/>
    </source>
</evidence>
<reference evidence="2 3" key="2">
    <citation type="journal article" date="2017" name="Int. J. Syst. Evol. Microbiol.">
        <title>Rouxiella badensis sp. nov. and Rouxiella silvae sp. nov. isolated from peat bog soil in Germany and emendation of the genus description.</title>
        <authorList>
            <person name="Le Fleche-Mateos A."/>
            <person name="Kugler J.H."/>
            <person name="Hansen S.H."/>
            <person name="Syldatk C."/>
            <person name="Hausmann R."/>
            <person name="Lomprez F."/>
            <person name="Vandenbogaert M."/>
            <person name="Manuguerra J.C."/>
            <person name="Grimont P.A."/>
        </authorList>
    </citation>
    <scope>NUCLEOTIDE SEQUENCE [LARGE SCALE GENOMIC DNA]</scope>
    <source>
        <strain evidence="2 3">213</strain>
    </source>
</reference>
<comment type="caution">
    <text evidence="1">The sequence shown here is derived from an EMBL/GenBank/DDBJ whole genome shotgun (WGS) entry which is preliminary data.</text>
</comment>